<accession>A0A9P8AW64</accession>
<dbReference type="EMBL" id="MU250526">
    <property type="protein sequence ID" value="KAG7450258.1"/>
    <property type="molecule type" value="Genomic_DNA"/>
</dbReference>
<dbReference type="GeneID" id="66101140"/>
<name>A0A9P8AW64_9AGAR</name>
<dbReference type="RefSeq" id="XP_043043758.1">
    <property type="nucleotide sequence ID" value="XM_043178846.1"/>
</dbReference>
<gene>
    <name evidence="1" type="ORF">BT62DRAFT_1072362</name>
</gene>
<dbReference type="Proteomes" id="UP000812287">
    <property type="component" value="Unassembled WGS sequence"/>
</dbReference>
<evidence type="ECO:0000313" key="1">
    <source>
        <dbReference type="EMBL" id="KAG7450258.1"/>
    </source>
</evidence>
<comment type="caution">
    <text evidence="1">The sequence shown here is derived from an EMBL/GenBank/DDBJ whole genome shotgun (WGS) entry which is preliminary data.</text>
</comment>
<reference evidence="1" key="1">
    <citation type="submission" date="2020-11" db="EMBL/GenBank/DDBJ databases">
        <title>Adaptations for nitrogen fixation in a non-lichenized fungal sporocarp promotes dispersal by wood-feeding termites.</title>
        <authorList>
            <consortium name="DOE Joint Genome Institute"/>
            <person name="Koch R.A."/>
            <person name="Yoon G."/>
            <person name="Arayal U."/>
            <person name="Lail K."/>
            <person name="Amirebrahimi M."/>
            <person name="Labutti K."/>
            <person name="Lipzen A."/>
            <person name="Riley R."/>
            <person name="Barry K."/>
            <person name="Henrissat B."/>
            <person name="Grigoriev I.V."/>
            <person name="Herr J.R."/>
            <person name="Aime M.C."/>
        </authorList>
    </citation>
    <scope>NUCLEOTIDE SEQUENCE</scope>
    <source>
        <strain evidence="1">MCA 3950</strain>
    </source>
</reference>
<keyword evidence="2" id="KW-1185">Reference proteome</keyword>
<proteinExistence type="predicted"/>
<dbReference type="AlphaFoldDB" id="A0A9P8AW64"/>
<evidence type="ECO:0000313" key="2">
    <source>
        <dbReference type="Proteomes" id="UP000812287"/>
    </source>
</evidence>
<protein>
    <submittedName>
        <fullName evidence="1">Uncharacterized protein</fullName>
    </submittedName>
</protein>
<organism evidence="1 2">
    <name type="scientific">Guyanagaster necrorhizus</name>
    <dbReference type="NCBI Taxonomy" id="856835"/>
    <lineage>
        <taxon>Eukaryota</taxon>
        <taxon>Fungi</taxon>
        <taxon>Dikarya</taxon>
        <taxon>Basidiomycota</taxon>
        <taxon>Agaricomycotina</taxon>
        <taxon>Agaricomycetes</taxon>
        <taxon>Agaricomycetidae</taxon>
        <taxon>Agaricales</taxon>
        <taxon>Marasmiineae</taxon>
        <taxon>Physalacriaceae</taxon>
        <taxon>Guyanagaster</taxon>
    </lineage>
</organism>
<sequence>MTFLLRCGYTPSFDCTCISDGGLLHIVHLHPRKSRWRVQKGHLDQMSMVLTAFECLEPDIIISSIPDNQVFPASRRAIENSQVFRDMFSCCDSRTTCVNEIIRLDERASNLTVLLNVLHNPPGLPVQVHSHAIHYRDNNSAQSNHLFQPQYIPGTVIPLPVIPLLLTLADKYCIESITETLSIHLSAHAPTDSLRVYGYAVAFNLGTVASMASQYLDPMASYGASQVAVIPTVAAYHRVLVLQNIRVQALRRILSGEEIFPHGYGLCTSHQRQTTSLWEARRTYLLGRIQSNTDVAGEMDIVRPLFTDCKTCHKACSAAVDMLGYKCRRVIRRVDQLREMTDGDLLVDGIYDL</sequence>
<dbReference type="OrthoDB" id="3335429at2759"/>